<sequence length="523" mass="57518">MSSAWPPELKAWVQNCLAKATASNKDAVNAELKQILFKAHANGSINTTDWSKVELESLKAQAQRTTHTPIPPRINITTTSFGGTPGSGPSVASSSSSGQYIPSSSSFPSLAASSSASANGDKSKKKKKNNGSASTSKSTSFPSPYHFTSTEEAEALARRAARFQKPAPSNETSSNVGGGVGRWFGGDSADDSGSGYGDGLGMVPGQVGKRKMRGKGGLGYSGEEVMEVDPNVIDWDKHTIRGTSTKLEKSYLRLTSEPSPADIRPLHVLQQTLQLLKSKWKDNHNYAYAVDQFKSMRQDLTVQRIKNEFTVEVYEIHARIALEAKDLGEYNQCQTMLRQLYELGLKGHPQEFLSYRIMYLLHTRNRSDMATLLAQLTPAEKQDPGVKHALDVHAALATSNYVRFFRLFLSAPNMSGYIMDHFVERERIAALAIMSKGYMTLSLSYITQSLAFDSEEEADKFLQDHEAALYTNLTAPTSDAGNRWKPIKLTALTDRIWDCRKAHAACAKGINKYRVVDLKGQLD</sequence>
<feature type="domain" description="PCI" evidence="2">
    <location>
        <begin position="326"/>
        <end position="491"/>
    </location>
</feature>
<evidence type="ECO:0000313" key="4">
    <source>
        <dbReference type="Proteomes" id="UP000092666"/>
    </source>
</evidence>
<dbReference type="PANTHER" id="PTHR12436">
    <property type="entry name" value="80 KDA MCM3-ASSOCIATED PROTEIN"/>
    <property type="match status" value="1"/>
</dbReference>
<evidence type="ECO:0000256" key="1">
    <source>
        <dbReference type="SAM" id="MobiDB-lite"/>
    </source>
</evidence>
<dbReference type="PROSITE" id="PS50250">
    <property type="entry name" value="PCI"/>
    <property type="match status" value="1"/>
</dbReference>
<dbReference type="InterPro" id="IPR045107">
    <property type="entry name" value="SAC3/GANP/THP3"/>
</dbReference>
<accession>A0A1B9GVL3</accession>
<name>A0A1B9GVL3_9TREE</name>
<evidence type="ECO:0000313" key="3">
    <source>
        <dbReference type="EMBL" id="OCF35073.1"/>
    </source>
</evidence>
<reference evidence="3 4" key="1">
    <citation type="submission" date="2013-07" db="EMBL/GenBank/DDBJ databases">
        <title>The Genome Sequence of Cryptococcus heveanensis BCC8398.</title>
        <authorList>
            <consortium name="The Broad Institute Genome Sequencing Platform"/>
            <person name="Cuomo C."/>
            <person name="Litvintseva A."/>
            <person name="Chen Y."/>
            <person name="Heitman J."/>
            <person name="Sun S."/>
            <person name="Springer D."/>
            <person name="Dromer F."/>
            <person name="Young S.K."/>
            <person name="Zeng Q."/>
            <person name="Gargeya S."/>
            <person name="Fitzgerald M."/>
            <person name="Abouelleil A."/>
            <person name="Alvarado L."/>
            <person name="Berlin A.M."/>
            <person name="Chapman S.B."/>
            <person name="Dewar J."/>
            <person name="Goldberg J."/>
            <person name="Griggs A."/>
            <person name="Gujja S."/>
            <person name="Hansen M."/>
            <person name="Howarth C."/>
            <person name="Imamovic A."/>
            <person name="Larimer J."/>
            <person name="McCowan C."/>
            <person name="Murphy C."/>
            <person name="Pearson M."/>
            <person name="Priest M."/>
            <person name="Roberts A."/>
            <person name="Saif S."/>
            <person name="Shea T."/>
            <person name="Sykes S."/>
            <person name="Wortman J."/>
            <person name="Nusbaum C."/>
            <person name="Birren B."/>
        </authorList>
    </citation>
    <scope>NUCLEOTIDE SEQUENCE [LARGE SCALE GENOMIC DNA]</scope>
    <source>
        <strain evidence="3 4">BCC8398</strain>
    </source>
</reference>
<dbReference type="PANTHER" id="PTHR12436:SF4">
    <property type="entry name" value="LEUKOCYTE RECEPTOR CLUSTER MEMBER 8"/>
    <property type="match status" value="1"/>
</dbReference>
<protein>
    <submittedName>
        <fullName evidence="3">Nuclear protein</fullName>
    </submittedName>
</protein>
<dbReference type="OrthoDB" id="199574at2759"/>
<dbReference type="EMBL" id="KI669500">
    <property type="protein sequence ID" value="OCF35073.1"/>
    <property type="molecule type" value="Genomic_DNA"/>
</dbReference>
<dbReference type="InterPro" id="IPR005062">
    <property type="entry name" value="SAC3/GANP/THP3_conserved"/>
</dbReference>
<proteinExistence type="predicted"/>
<dbReference type="Proteomes" id="UP000092666">
    <property type="component" value="Unassembled WGS sequence"/>
</dbReference>
<feature type="region of interest" description="Disordered" evidence="1">
    <location>
        <begin position="62"/>
        <end position="215"/>
    </location>
</feature>
<dbReference type="GO" id="GO:0005634">
    <property type="term" value="C:nucleus"/>
    <property type="evidence" value="ECO:0007669"/>
    <property type="project" value="TreeGrafter"/>
</dbReference>
<dbReference type="Pfam" id="PF03399">
    <property type="entry name" value="SAC3_GANP"/>
    <property type="match status" value="1"/>
</dbReference>
<dbReference type="STRING" id="1296120.A0A1B9GVL3"/>
<organism evidence="3 4">
    <name type="scientific">Kwoniella heveanensis BCC8398</name>
    <dbReference type="NCBI Taxonomy" id="1296120"/>
    <lineage>
        <taxon>Eukaryota</taxon>
        <taxon>Fungi</taxon>
        <taxon>Dikarya</taxon>
        <taxon>Basidiomycota</taxon>
        <taxon>Agaricomycotina</taxon>
        <taxon>Tremellomycetes</taxon>
        <taxon>Tremellales</taxon>
        <taxon>Cryptococcaceae</taxon>
        <taxon>Kwoniella</taxon>
    </lineage>
</organism>
<dbReference type="InterPro" id="IPR000717">
    <property type="entry name" value="PCI_dom"/>
</dbReference>
<keyword evidence="4" id="KW-1185">Reference proteome</keyword>
<gene>
    <name evidence="3" type="ORF">I316_03113</name>
</gene>
<feature type="compositionally biased region" description="Low complexity" evidence="1">
    <location>
        <begin position="65"/>
        <end position="120"/>
    </location>
</feature>
<feature type="compositionally biased region" description="Low complexity" evidence="1">
    <location>
        <begin position="130"/>
        <end position="143"/>
    </location>
</feature>
<dbReference type="Gene3D" id="1.25.40.990">
    <property type="match status" value="1"/>
</dbReference>
<evidence type="ECO:0000259" key="2">
    <source>
        <dbReference type="PROSITE" id="PS50250"/>
    </source>
</evidence>
<dbReference type="AlphaFoldDB" id="A0A1B9GVL3"/>
<reference evidence="4" key="2">
    <citation type="submission" date="2013-12" db="EMBL/GenBank/DDBJ databases">
        <title>Evolution of pathogenesis and genome organization in the Tremellales.</title>
        <authorList>
            <person name="Cuomo C."/>
            <person name="Litvintseva A."/>
            <person name="Heitman J."/>
            <person name="Chen Y."/>
            <person name="Sun S."/>
            <person name="Springer D."/>
            <person name="Dromer F."/>
            <person name="Young S."/>
            <person name="Zeng Q."/>
            <person name="Chapman S."/>
            <person name="Gujja S."/>
            <person name="Saif S."/>
            <person name="Birren B."/>
        </authorList>
    </citation>
    <scope>NUCLEOTIDE SEQUENCE [LARGE SCALE GENOMIC DNA]</scope>
    <source>
        <strain evidence="4">BCC8398</strain>
    </source>
</reference>